<dbReference type="AlphaFoldDB" id="W6XN15"/>
<evidence type="ECO:0000313" key="2">
    <source>
        <dbReference type="EMBL" id="EUC26893.1"/>
    </source>
</evidence>
<feature type="domain" description="DDE-1" evidence="1">
    <location>
        <begin position="2"/>
        <end position="52"/>
    </location>
</feature>
<protein>
    <recommendedName>
        <fullName evidence="1">DDE-1 domain-containing protein</fullName>
    </recommendedName>
</protein>
<evidence type="ECO:0000259" key="1">
    <source>
        <dbReference type="Pfam" id="PF03184"/>
    </source>
</evidence>
<dbReference type="Pfam" id="PF03184">
    <property type="entry name" value="DDE_1"/>
    <property type="match status" value="1"/>
</dbReference>
<dbReference type="KEGG" id="bze:COCCADRAFT_113101"/>
<name>W6XN15_COCC2</name>
<keyword evidence="3" id="KW-1185">Reference proteome</keyword>
<sequence>KTITLCMLPHSFHILQPLDVGCFAPLKREYSKEIRALATGNIGRVDKKKAFNASFAKVFETAFSKTDITSSFRAAGLVSNNH</sequence>
<dbReference type="InterPro" id="IPR004875">
    <property type="entry name" value="DDE_SF_endonuclease_dom"/>
</dbReference>
<dbReference type="RefSeq" id="XP_007718803.1">
    <property type="nucleotide sequence ID" value="XM_007720613.1"/>
</dbReference>
<gene>
    <name evidence="2" type="ORF">COCCADRAFT_113101</name>
</gene>
<dbReference type="GO" id="GO:0003676">
    <property type="term" value="F:nucleic acid binding"/>
    <property type="evidence" value="ECO:0007669"/>
    <property type="project" value="InterPro"/>
</dbReference>
<accession>W6XN15</accession>
<evidence type="ECO:0000313" key="3">
    <source>
        <dbReference type="Proteomes" id="UP000053841"/>
    </source>
</evidence>
<organism evidence="2 3">
    <name type="scientific">Cochliobolus carbonum (strain 26-R-13)</name>
    <name type="common">Maize leaf spot fungus</name>
    <name type="synonym">Bipolaris zeicola</name>
    <dbReference type="NCBI Taxonomy" id="930089"/>
    <lineage>
        <taxon>Eukaryota</taxon>
        <taxon>Fungi</taxon>
        <taxon>Dikarya</taxon>
        <taxon>Ascomycota</taxon>
        <taxon>Pezizomycotina</taxon>
        <taxon>Dothideomycetes</taxon>
        <taxon>Pleosporomycetidae</taxon>
        <taxon>Pleosporales</taxon>
        <taxon>Pleosporineae</taxon>
        <taxon>Pleosporaceae</taxon>
        <taxon>Bipolaris</taxon>
    </lineage>
</organism>
<dbReference type="OrthoDB" id="5425161at2759"/>
<dbReference type="Proteomes" id="UP000053841">
    <property type="component" value="Unassembled WGS sequence"/>
</dbReference>
<dbReference type="EMBL" id="KI965072">
    <property type="protein sequence ID" value="EUC26893.1"/>
    <property type="molecule type" value="Genomic_DNA"/>
</dbReference>
<dbReference type="HOGENOM" id="CLU_2564563_0_0_1"/>
<feature type="non-terminal residue" evidence="2">
    <location>
        <position position="1"/>
    </location>
</feature>
<dbReference type="GeneID" id="19144582"/>
<reference evidence="2 3" key="1">
    <citation type="journal article" date="2013" name="PLoS Genet.">
        <title>Comparative genome structure, secondary metabolite, and effector coding capacity across Cochliobolus pathogens.</title>
        <authorList>
            <person name="Condon B.J."/>
            <person name="Leng Y."/>
            <person name="Wu D."/>
            <person name="Bushley K.E."/>
            <person name="Ohm R.A."/>
            <person name="Otillar R."/>
            <person name="Martin J."/>
            <person name="Schackwitz W."/>
            <person name="Grimwood J."/>
            <person name="MohdZainudin N."/>
            <person name="Xue C."/>
            <person name="Wang R."/>
            <person name="Manning V.A."/>
            <person name="Dhillon B."/>
            <person name="Tu Z.J."/>
            <person name="Steffenson B.J."/>
            <person name="Salamov A."/>
            <person name="Sun H."/>
            <person name="Lowry S."/>
            <person name="LaButti K."/>
            <person name="Han J."/>
            <person name="Copeland A."/>
            <person name="Lindquist E."/>
            <person name="Barry K."/>
            <person name="Schmutz J."/>
            <person name="Baker S.E."/>
            <person name="Ciuffetti L.M."/>
            <person name="Grigoriev I.V."/>
            <person name="Zhong S."/>
            <person name="Turgeon B.G."/>
        </authorList>
    </citation>
    <scope>NUCLEOTIDE SEQUENCE [LARGE SCALE GENOMIC DNA]</scope>
    <source>
        <strain evidence="2 3">26-R-13</strain>
    </source>
</reference>
<proteinExistence type="predicted"/>